<dbReference type="InterPro" id="IPR036322">
    <property type="entry name" value="WD40_repeat_dom_sf"/>
</dbReference>
<dbReference type="Gene3D" id="2.130.10.10">
    <property type="entry name" value="YVTN repeat-like/Quinoprotein amine dehydrogenase"/>
    <property type="match status" value="2"/>
</dbReference>
<name>A0ABV5RSG3_9ACTN</name>
<dbReference type="PROSITE" id="PS50082">
    <property type="entry name" value="WD_REPEATS_2"/>
    <property type="match status" value="2"/>
</dbReference>
<protein>
    <submittedName>
        <fullName evidence="2">WD40 repeat domain-containing protein</fullName>
    </submittedName>
</protein>
<dbReference type="PANTHER" id="PTHR19879:SF9">
    <property type="entry name" value="TRANSCRIPTION INITIATION FACTOR TFIID SUBUNIT 5"/>
    <property type="match status" value="1"/>
</dbReference>
<feature type="repeat" description="WD" evidence="1">
    <location>
        <begin position="293"/>
        <end position="326"/>
    </location>
</feature>
<dbReference type="InterPro" id="IPR001680">
    <property type="entry name" value="WD40_rpt"/>
</dbReference>
<proteinExistence type="predicted"/>
<sequence>MNLRLVSALPGEHGRISVVVFNAAGDLLLVGAGRQTTLWGLSAGDGPVARGAVRPGTGPQSVTTAGFHPGQPVVATNGGRMRVASVWEYPGSGPIRSLYVHRWYDRSTAFATGDVSAAFALAFRPGTGMLATGHAGGRLRMWDLGEPASPQKLTETKIKAPTVDALAFSPDGAFLACPDRRGAVFVWQVTERGRLSLAQTLETNNGRARWLRYSTDGRLLAASTVGGVCLWDLHEPRRREPVAHLARDRVRPGVWRSTDFHPSEPLAATGDTRGGVAFWDVSDPYHPSLLAEGAVHRKAVTTLAFGPDGRHLATGCKDGTASLWTL</sequence>
<gene>
    <name evidence="2" type="ORF">ACFFSA_04500</name>
</gene>
<evidence type="ECO:0000313" key="3">
    <source>
        <dbReference type="Proteomes" id="UP001589532"/>
    </source>
</evidence>
<organism evidence="2 3">
    <name type="scientific">Nonomuraea helvata</name>
    <dbReference type="NCBI Taxonomy" id="37484"/>
    <lineage>
        <taxon>Bacteria</taxon>
        <taxon>Bacillati</taxon>
        <taxon>Actinomycetota</taxon>
        <taxon>Actinomycetes</taxon>
        <taxon>Streptosporangiales</taxon>
        <taxon>Streptosporangiaceae</taxon>
        <taxon>Nonomuraea</taxon>
    </lineage>
</organism>
<dbReference type="Pfam" id="PF00400">
    <property type="entry name" value="WD40"/>
    <property type="match status" value="1"/>
</dbReference>
<dbReference type="PANTHER" id="PTHR19879">
    <property type="entry name" value="TRANSCRIPTION INITIATION FACTOR TFIID"/>
    <property type="match status" value="1"/>
</dbReference>
<evidence type="ECO:0000313" key="2">
    <source>
        <dbReference type="EMBL" id="MFB9622334.1"/>
    </source>
</evidence>
<feature type="repeat" description="WD" evidence="1">
    <location>
        <begin position="111"/>
        <end position="144"/>
    </location>
</feature>
<dbReference type="Proteomes" id="UP001589532">
    <property type="component" value="Unassembled WGS sequence"/>
</dbReference>
<accession>A0ABV5RSG3</accession>
<dbReference type="SMART" id="SM00320">
    <property type="entry name" value="WD40"/>
    <property type="match status" value="6"/>
</dbReference>
<comment type="caution">
    <text evidence="2">The sequence shown here is derived from an EMBL/GenBank/DDBJ whole genome shotgun (WGS) entry which is preliminary data.</text>
</comment>
<reference evidence="2 3" key="1">
    <citation type="submission" date="2024-09" db="EMBL/GenBank/DDBJ databases">
        <authorList>
            <person name="Sun Q."/>
            <person name="Mori K."/>
        </authorList>
    </citation>
    <scope>NUCLEOTIDE SEQUENCE [LARGE SCALE GENOMIC DNA]</scope>
    <source>
        <strain evidence="2 3">JCM 3143</strain>
    </source>
</reference>
<dbReference type="EMBL" id="JBHMBW010000003">
    <property type="protein sequence ID" value="MFB9622334.1"/>
    <property type="molecule type" value="Genomic_DNA"/>
</dbReference>
<dbReference type="SUPFAM" id="SSF50978">
    <property type="entry name" value="WD40 repeat-like"/>
    <property type="match status" value="1"/>
</dbReference>
<dbReference type="PROSITE" id="PS50294">
    <property type="entry name" value="WD_REPEATS_REGION"/>
    <property type="match status" value="1"/>
</dbReference>
<keyword evidence="3" id="KW-1185">Reference proteome</keyword>
<dbReference type="RefSeq" id="WP_344997101.1">
    <property type="nucleotide sequence ID" value="NZ_BAAAXV010000009.1"/>
</dbReference>
<dbReference type="InterPro" id="IPR015943">
    <property type="entry name" value="WD40/YVTN_repeat-like_dom_sf"/>
</dbReference>
<evidence type="ECO:0000256" key="1">
    <source>
        <dbReference type="PROSITE-ProRule" id="PRU00221"/>
    </source>
</evidence>
<keyword evidence="1" id="KW-0853">WD repeat</keyword>